<evidence type="ECO:0000313" key="1">
    <source>
        <dbReference type="EMBL" id="CAG7837609.1"/>
    </source>
</evidence>
<keyword evidence="2" id="KW-1185">Reference proteome</keyword>
<proteinExistence type="predicted"/>
<name>A0A8J2LRP9_9HEXA</name>
<comment type="caution">
    <text evidence="1">The sequence shown here is derived from an EMBL/GenBank/DDBJ whole genome shotgun (WGS) entry which is preliminary data.</text>
</comment>
<protein>
    <submittedName>
        <fullName evidence="1">Uncharacterized protein</fullName>
    </submittedName>
</protein>
<dbReference type="Proteomes" id="UP000708208">
    <property type="component" value="Unassembled WGS sequence"/>
</dbReference>
<organism evidence="1 2">
    <name type="scientific">Allacma fusca</name>
    <dbReference type="NCBI Taxonomy" id="39272"/>
    <lineage>
        <taxon>Eukaryota</taxon>
        <taxon>Metazoa</taxon>
        <taxon>Ecdysozoa</taxon>
        <taxon>Arthropoda</taxon>
        <taxon>Hexapoda</taxon>
        <taxon>Collembola</taxon>
        <taxon>Symphypleona</taxon>
        <taxon>Sminthuridae</taxon>
        <taxon>Allacma</taxon>
    </lineage>
</organism>
<gene>
    <name evidence="1" type="ORF">AFUS01_LOCUS46696</name>
</gene>
<reference evidence="1" key="1">
    <citation type="submission" date="2021-06" db="EMBL/GenBank/DDBJ databases">
        <authorList>
            <person name="Hodson N. C."/>
            <person name="Mongue J. A."/>
            <person name="Jaron S. K."/>
        </authorList>
    </citation>
    <scope>NUCLEOTIDE SEQUENCE</scope>
</reference>
<dbReference type="AlphaFoldDB" id="A0A8J2LRP9"/>
<dbReference type="EMBL" id="CAJVCH010571478">
    <property type="protein sequence ID" value="CAG7837609.1"/>
    <property type="molecule type" value="Genomic_DNA"/>
</dbReference>
<evidence type="ECO:0000313" key="2">
    <source>
        <dbReference type="Proteomes" id="UP000708208"/>
    </source>
</evidence>
<accession>A0A8J2LRP9</accession>
<sequence>MRFNSRDVYCHSSGVIRRRFSEQIITTLTNICLVSAQGFMTADNWTFNRVSSNLRGQEAPRDCCCGE</sequence>